<feature type="compositionally biased region" description="Basic and acidic residues" evidence="10">
    <location>
        <begin position="970"/>
        <end position="983"/>
    </location>
</feature>
<accession>A0AB40B356</accession>
<dbReference type="Proteomes" id="UP001515500">
    <property type="component" value="Chromosome 4"/>
</dbReference>
<feature type="domain" description="FF" evidence="12">
    <location>
        <begin position="699"/>
        <end position="762"/>
    </location>
</feature>
<dbReference type="SMART" id="SM00441">
    <property type="entry name" value="FF"/>
    <property type="match status" value="5"/>
</dbReference>
<feature type="compositionally biased region" description="Polar residues" evidence="10">
    <location>
        <begin position="74"/>
        <end position="87"/>
    </location>
</feature>
<dbReference type="InterPro" id="IPR036517">
    <property type="entry name" value="FF_domain_sf"/>
</dbReference>
<dbReference type="PROSITE" id="PS50020">
    <property type="entry name" value="WW_DOMAIN_2"/>
    <property type="match status" value="2"/>
</dbReference>
<dbReference type="FunFam" id="1.10.10.440:FF:000013">
    <property type="entry name" value="pre-mRNA-processing protein 40A isoform X1"/>
    <property type="match status" value="1"/>
</dbReference>
<feature type="domain" description="FF" evidence="12">
    <location>
        <begin position="627"/>
        <end position="681"/>
    </location>
</feature>
<feature type="compositionally biased region" description="Polar residues" evidence="10">
    <location>
        <begin position="46"/>
        <end position="55"/>
    </location>
</feature>
<feature type="region of interest" description="Disordered" evidence="10">
    <location>
        <begin position="1"/>
        <end position="110"/>
    </location>
</feature>
<keyword evidence="5" id="KW-0539">Nucleus</keyword>
<evidence type="ECO:0000256" key="4">
    <source>
        <dbReference type="ARBA" id="ARBA00023187"/>
    </source>
</evidence>
<dbReference type="Pfam" id="PF25432">
    <property type="entry name" value="FF_PRPF40A"/>
    <property type="match status" value="1"/>
</dbReference>
<evidence type="ECO:0000313" key="14">
    <source>
        <dbReference type="RefSeq" id="XP_039121691.1"/>
    </source>
</evidence>
<dbReference type="GO" id="GO:0070063">
    <property type="term" value="F:RNA polymerase binding"/>
    <property type="evidence" value="ECO:0007669"/>
    <property type="project" value="UniProtKB-ARBA"/>
</dbReference>
<comment type="similarity">
    <text evidence="7">Belongs to the PRPF40 family.</text>
</comment>
<feature type="compositionally biased region" description="Basic residues" evidence="10">
    <location>
        <begin position="954"/>
        <end position="969"/>
    </location>
</feature>
<dbReference type="AlphaFoldDB" id="A0AB40B356"/>
<evidence type="ECO:0000256" key="10">
    <source>
        <dbReference type="SAM" id="MobiDB-lite"/>
    </source>
</evidence>
<dbReference type="GO" id="GO:0003723">
    <property type="term" value="F:RNA binding"/>
    <property type="evidence" value="ECO:0007669"/>
    <property type="project" value="TreeGrafter"/>
</dbReference>
<dbReference type="GO" id="GO:0071004">
    <property type="term" value="C:U2-type prespliceosome"/>
    <property type="evidence" value="ECO:0007669"/>
    <property type="project" value="TreeGrafter"/>
</dbReference>
<evidence type="ECO:0000256" key="5">
    <source>
        <dbReference type="ARBA" id="ARBA00023242"/>
    </source>
</evidence>
<proteinExistence type="inferred from homology"/>
<feature type="coiled-coil region" evidence="9">
    <location>
        <begin position="675"/>
        <end position="704"/>
    </location>
</feature>
<dbReference type="CDD" id="cd00201">
    <property type="entry name" value="WW"/>
    <property type="match status" value="2"/>
</dbReference>
<evidence type="ECO:0000256" key="7">
    <source>
        <dbReference type="ARBA" id="ARBA00061317"/>
    </source>
</evidence>
<evidence type="ECO:0000256" key="1">
    <source>
        <dbReference type="ARBA" id="ARBA00004123"/>
    </source>
</evidence>
<dbReference type="FunFam" id="2.20.70.10:FF:000228">
    <property type="entry name" value="Pre-mRNA-processing protein 40A"/>
    <property type="match status" value="1"/>
</dbReference>
<dbReference type="SUPFAM" id="SSF81698">
    <property type="entry name" value="FF domain"/>
    <property type="match status" value="5"/>
</dbReference>
<evidence type="ECO:0000256" key="2">
    <source>
        <dbReference type="ARBA" id="ARBA00022664"/>
    </source>
</evidence>
<feature type="domain" description="WW" evidence="11">
    <location>
        <begin position="229"/>
        <end position="262"/>
    </location>
</feature>
<feature type="compositionally biased region" description="Basic and acidic residues" evidence="10">
    <location>
        <begin position="890"/>
        <end position="953"/>
    </location>
</feature>
<dbReference type="PANTHER" id="PTHR11864">
    <property type="entry name" value="PRE-MRNA-PROCESSING PROTEIN PRP40"/>
    <property type="match status" value="1"/>
</dbReference>
<keyword evidence="4" id="KW-0508">mRNA splicing</keyword>
<comment type="subcellular location">
    <subcellularLocation>
        <location evidence="1">Nucleus</location>
    </subcellularLocation>
</comment>
<dbReference type="RefSeq" id="XP_039121691.1">
    <property type="nucleotide sequence ID" value="XM_039265757.1"/>
</dbReference>
<name>A0AB40B356_DIOCR</name>
<feature type="domain" description="FF" evidence="12">
    <location>
        <begin position="492"/>
        <end position="546"/>
    </location>
</feature>
<dbReference type="Gene3D" id="2.20.70.10">
    <property type="match status" value="2"/>
</dbReference>
<feature type="region of interest" description="Disordered" evidence="10">
    <location>
        <begin position="360"/>
        <end position="384"/>
    </location>
</feature>
<feature type="compositionally biased region" description="Pro residues" evidence="10">
    <location>
        <begin position="1"/>
        <end position="23"/>
    </location>
</feature>
<dbReference type="InterPro" id="IPR036020">
    <property type="entry name" value="WW_dom_sf"/>
</dbReference>
<evidence type="ECO:0000256" key="8">
    <source>
        <dbReference type="ARBA" id="ARBA00064817"/>
    </source>
</evidence>
<feature type="compositionally biased region" description="Basic residues" evidence="10">
    <location>
        <begin position="984"/>
        <end position="999"/>
    </location>
</feature>
<sequence>MASYPQPPGAQPLGPPIVGPTPPSQNFVPPLPIQFRPMLPAGPVQQPHQFVSAASPQFRPVGQPLPPANVGIPSCQTQPPSFPQLMQQMPPRLVQPGPGSAPSSSQAGPVGYIPSNMPISSGSMLPQQTVQPLSNPPIIGGVGMPLSSSYTFASSYGMPPSSVNGPSQYQPISQMQTPNMQSGSQPWALTGGQGGVSVTPLVHPTPISSVAAVTIPDKGVQLSAAPNGPHISSDWQEHIAADGKRYYYNKMTRQSSWEKPLELLTPIERVDATTNWKEHTTPEGRKYYYNKVTKQSKWTIPDELKLARELAENIGVESAHSEIGASPTVQVTAVVTATEPHPSVKSQSISLSTYVITSSPGSVTTSNSVNPSTNTSSVSPTVAAIPSNETDTSAVKPTNTIDITDVKTSDAPSTIPASACPGNVADSIDTLESPIKIDDNISLLPHTANVPDGTPVPYLEEAKLNSVFSAKNTIAPLEEKSVTDESLVYANKLEAKDAFRALLDSANIKSDWTWEQAMRVIINDKRYSALKTLAERKQAFSEFLSQKIKQEAEDRRIKHKKAREEFTRMLEECKELTSSTRWSKAITMFEDDVRFTAIERARDREDLFESYLADLQKKERARMVEEHKRNIVDYKAFLESCDFIKANSQWRKVQDRLESDPRCSHLEKIDRLQIFQDYVNDLEKEEEEQRKIKKEQLRRAERRNRDDFRKLMEGHIVSGVLTAKTHWRDYCLKIKDLPAFVAVSSNTSGATAKNLFEDVVEELEKQYHDDRTRIKEAVKAGRIALTSATTFEYFKATILEDNDLQKLSEINLKLIFDEFLERMKAKGKESKKHQCAADDFTNLLLSIKGITASSTWSECLPLFEDSQQYKSLGEETVGKEVFEDHVMYLQEKANEKEQKRDDEKPKKEKEREDKESRKERKDKAREREREKGKSRSRRAEDNEKLDVVDSHTLKDKKKDKHRKHRKRHHADTDELSSEKDESKKSHKHGSDRKKFHKHEHYSSNSDTEIKYKKQKRERDGHRRNGALEELEDGELGEDGEIH</sequence>
<reference evidence="14" key="1">
    <citation type="submission" date="2025-08" db="UniProtKB">
        <authorList>
            <consortium name="RefSeq"/>
        </authorList>
    </citation>
    <scope>IDENTIFICATION</scope>
</reference>
<feature type="compositionally biased region" description="Low complexity" evidence="10">
    <location>
        <begin position="362"/>
        <end position="382"/>
    </location>
</feature>
<dbReference type="FunFam" id="1.10.10.440:FF:000019">
    <property type="entry name" value="Pre-mRNA-processing protein 40A"/>
    <property type="match status" value="1"/>
</dbReference>
<dbReference type="PANTHER" id="PTHR11864:SF0">
    <property type="entry name" value="PRP40 PRE-MRNA PROCESSING FACTOR 40 HOMOLOG A (YEAST)"/>
    <property type="match status" value="1"/>
</dbReference>
<dbReference type="Pfam" id="PF00397">
    <property type="entry name" value="WW"/>
    <property type="match status" value="2"/>
</dbReference>
<dbReference type="PROSITE" id="PS01159">
    <property type="entry name" value="WW_DOMAIN_1"/>
    <property type="match status" value="1"/>
</dbReference>
<dbReference type="InterPro" id="IPR001202">
    <property type="entry name" value="WW_dom"/>
</dbReference>
<evidence type="ECO:0000313" key="13">
    <source>
        <dbReference type="Proteomes" id="UP001515500"/>
    </source>
</evidence>
<evidence type="ECO:0000259" key="11">
    <source>
        <dbReference type="PROSITE" id="PS50020"/>
    </source>
</evidence>
<dbReference type="GeneID" id="120258382"/>
<dbReference type="GO" id="GO:0005685">
    <property type="term" value="C:U1 snRNP"/>
    <property type="evidence" value="ECO:0007669"/>
    <property type="project" value="TreeGrafter"/>
</dbReference>
<keyword evidence="13" id="KW-1185">Reference proteome</keyword>
<feature type="domain" description="FF" evidence="12">
    <location>
        <begin position="558"/>
        <end position="614"/>
    </location>
</feature>
<evidence type="ECO:0000256" key="9">
    <source>
        <dbReference type="SAM" id="Coils"/>
    </source>
</evidence>
<keyword evidence="9" id="KW-0175">Coiled coil</keyword>
<organism evidence="13 14">
    <name type="scientific">Dioscorea cayennensis subsp. rotundata</name>
    <name type="common">White Guinea yam</name>
    <name type="synonym">Dioscorea rotundata</name>
    <dbReference type="NCBI Taxonomy" id="55577"/>
    <lineage>
        <taxon>Eukaryota</taxon>
        <taxon>Viridiplantae</taxon>
        <taxon>Streptophyta</taxon>
        <taxon>Embryophyta</taxon>
        <taxon>Tracheophyta</taxon>
        <taxon>Spermatophyta</taxon>
        <taxon>Magnoliopsida</taxon>
        <taxon>Liliopsida</taxon>
        <taxon>Dioscoreales</taxon>
        <taxon>Dioscoreaceae</taxon>
        <taxon>Dioscorea</taxon>
    </lineage>
</organism>
<keyword evidence="2" id="KW-0507">mRNA processing</keyword>
<protein>
    <submittedName>
        <fullName evidence="14">Pre-mRNA-processing protein 40A-like isoform X1</fullName>
    </submittedName>
</protein>
<feature type="compositionally biased region" description="Acidic residues" evidence="10">
    <location>
        <begin position="1028"/>
        <end position="1042"/>
    </location>
</feature>
<gene>
    <name evidence="14" type="primary">LOC120258382</name>
</gene>
<dbReference type="SUPFAM" id="SSF51045">
    <property type="entry name" value="WW domain"/>
    <property type="match status" value="2"/>
</dbReference>
<evidence type="ECO:0000256" key="6">
    <source>
        <dbReference type="ARBA" id="ARBA00056384"/>
    </source>
</evidence>
<dbReference type="InterPro" id="IPR039726">
    <property type="entry name" value="Prp40-like"/>
</dbReference>
<dbReference type="Gene3D" id="1.10.10.440">
    <property type="entry name" value="FF domain"/>
    <property type="match status" value="5"/>
</dbReference>
<evidence type="ECO:0000259" key="12">
    <source>
        <dbReference type="PROSITE" id="PS51676"/>
    </source>
</evidence>
<dbReference type="GO" id="GO:0045292">
    <property type="term" value="P:mRNA cis splicing, via spliceosome"/>
    <property type="evidence" value="ECO:0007669"/>
    <property type="project" value="InterPro"/>
</dbReference>
<evidence type="ECO:0000256" key="3">
    <source>
        <dbReference type="ARBA" id="ARBA00022737"/>
    </source>
</evidence>
<feature type="compositionally biased region" description="Basic and acidic residues" evidence="10">
    <location>
        <begin position="1007"/>
        <end position="1026"/>
    </location>
</feature>
<dbReference type="InterPro" id="IPR002713">
    <property type="entry name" value="FF_domain"/>
</dbReference>
<dbReference type="Pfam" id="PF01846">
    <property type="entry name" value="FF"/>
    <property type="match status" value="5"/>
</dbReference>
<feature type="region of interest" description="Disordered" evidence="10">
    <location>
        <begin position="890"/>
        <end position="1042"/>
    </location>
</feature>
<dbReference type="SMART" id="SM00456">
    <property type="entry name" value="WW"/>
    <property type="match status" value="2"/>
</dbReference>
<feature type="compositionally biased region" description="Low complexity" evidence="10">
    <location>
        <begin position="94"/>
        <end position="110"/>
    </location>
</feature>
<keyword evidence="3" id="KW-0677">Repeat</keyword>
<dbReference type="PROSITE" id="PS51676">
    <property type="entry name" value="FF"/>
    <property type="match status" value="4"/>
</dbReference>
<dbReference type="FunFam" id="1.10.10.440:FF:000024">
    <property type="entry name" value="Pre-mRNA-processing protein 40A"/>
    <property type="match status" value="1"/>
</dbReference>
<feature type="domain" description="WW" evidence="11">
    <location>
        <begin position="270"/>
        <end position="303"/>
    </location>
</feature>
<comment type="function">
    <text evidence="6">Binds the phosphorylated C-terminal domain (CTD) of the largest subunit of RNA polymerase II and functions as a scaffold for RNA processing machineries. May be involved in pre-mRNA splicing.</text>
</comment>
<comment type="subunit">
    <text evidence="8">Interacts (via the WW domains) with the phosphorylated C-terminal domain of NRPB1 (via CTD domain).</text>
</comment>